<protein>
    <recommendedName>
        <fullName evidence="5">Myb-like domain-containing protein</fullName>
    </recommendedName>
</protein>
<feature type="compositionally biased region" description="Basic and acidic residues" evidence="2">
    <location>
        <begin position="187"/>
        <end position="196"/>
    </location>
</feature>
<dbReference type="EMBL" id="VJMJ01000046">
    <property type="protein sequence ID" value="KAF0740710.1"/>
    <property type="molecule type" value="Genomic_DNA"/>
</dbReference>
<sequence>MIRNSMKSGICLLQAANFLLRTDFDQPSRQKLVILPMGVKNKKQVVWTQEMDEALLKEVVRIGPYETCHGNVQAAWSKAALAMNDFDPSISGRACQARCDNLLLAFEKENKVSMRAPGVDEDEDDVVKLKQDILDRREDYRQRKIRKRGDEKSRSELLETAGEKACNDAEERVAKRLATSSKQSELTSKKEPKSDPIEQLLAFEHKRHDDEHTYRMERLEFEKNELQQRRAEQRQMAMLMEKLIDRLGN</sequence>
<keyword evidence="1" id="KW-0175">Coiled coil</keyword>
<accession>A0A6G0XK11</accession>
<feature type="coiled-coil region" evidence="1">
    <location>
        <begin position="216"/>
        <end position="243"/>
    </location>
</feature>
<evidence type="ECO:0000313" key="3">
    <source>
        <dbReference type="EMBL" id="KAF0740710.1"/>
    </source>
</evidence>
<dbReference type="Proteomes" id="UP000481153">
    <property type="component" value="Unassembled WGS sequence"/>
</dbReference>
<dbReference type="VEuPathDB" id="FungiDB:AeMF1_013831"/>
<comment type="caution">
    <text evidence="3">The sequence shown here is derived from an EMBL/GenBank/DDBJ whole genome shotgun (WGS) entry which is preliminary data.</text>
</comment>
<feature type="region of interest" description="Disordered" evidence="2">
    <location>
        <begin position="177"/>
        <end position="197"/>
    </location>
</feature>
<evidence type="ECO:0000313" key="4">
    <source>
        <dbReference type="Proteomes" id="UP000481153"/>
    </source>
</evidence>
<keyword evidence="4" id="KW-1185">Reference proteome</keyword>
<evidence type="ECO:0008006" key="5">
    <source>
        <dbReference type="Google" id="ProtNLM"/>
    </source>
</evidence>
<reference evidence="3 4" key="1">
    <citation type="submission" date="2019-07" db="EMBL/GenBank/DDBJ databases">
        <title>Genomics analysis of Aphanomyces spp. identifies a new class of oomycete effector associated with host adaptation.</title>
        <authorList>
            <person name="Gaulin E."/>
        </authorList>
    </citation>
    <scope>NUCLEOTIDE SEQUENCE [LARGE SCALE GENOMIC DNA]</scope>
    <source>
        <strain evidence="3 4">ATCC 201684</strain>
    </source>
</reference>
<evidence type="ECO:0000256" key="1">
    <source>
        <dbReference type="SAM" id="Coils"/>
    </source>
</evidence>
<name>A0A6G0XK11_9STRA</name>
<proteinExistence type="predicted"/>
<gene>
    <name evidence="3" type="ORF">Ae201684_003909</name>
</gene>
<dbReference type="AlphaFoldDB" id="A0A6G0XK11"/>
<organism evidence="3 4">
    <name type="scientific">Aphanomyces euteiches</name>
    <dbReference type="NCBI Taxonomy" id="100861"/>
    <lineage>
        <taxon>Eukaryota</taxon>
        <taxon>Sar</taxon>
        <taxon>Stramenopiles</taxon>
        <taxon>Oomycota</taxon>
        <taxon>Saprolegniomycetes</taxon>
        <taxon>Saprolegniales</taxon>
        <taxon>Verrucalvaceae</taxon>
        <taxon>Aphanomyces</taxon>
    </lineage>
</organism>
<evidence type="ECO:0000256" key="2">
    <source>
        <dbReference type="SAM" id="MobiDB-lite"/>
    </source>
</evidence>